<sequence length="451" mass="51514">MRAMYEIPKFIVDICKEFKANGYEAYVVGGALRDLLLGKESNDWDITTNALPEEMSRIFRGIIPYGDFGTMLLIRNGVKIEITPFRNDAPGRKPTYKMGGTIYTDLSRRDFTINSMAYDPIDDVFIDPYKGLEDLKNRIIRCTGSTRRIWEDPLRAIRAARFQAQLGFSIENSTYYALVAHKQELSTISKERIRDELNKLLLSPYARDGLYTLVITGLMEYIIPELMDGMGLEQIGSHVYDVLEHNLVACIMAPPVLHIRLAALLHDIGKPYTVFEDESGRHFYGHEYKSTEIASKVLRRLKYPNDIINKVLLLVKNHMFTYNHQSTLSAARRLVAKLGWDGVYDLIELRKADRMAGGAKVLLGKSLEKLIKDLEVIKNQENAFTVKDLKIDGNDLKARFGLKEGPIIGQVLKYLLEIVLDHPEKNRYGDLIMLAREYLKSKEGLQEKQSN</sequence>
<feature type="domain" description="CCA-adding enzyme C-terminal" evidence="12">
    <location>
        <begin position="292"/>
        <end position="423"/>
    </location>
</feature>
<evidence type="ECO:0000256" key="7">
    <source>
        <dbReference type="ARBA" id="ARBA00022842"/>
    </source>
</evidence>
<dbReference type="PANTHER" id="PTHR46173">
    <property type="entry name" value="CCA TRNA NUCLEOTIDYLTRANSFERASE 1, MITOCHONDRIAL"/>
    <property type="match status" value="1"/>
</dbReference>
<keyword evidence="4" id="KW-0548">Nucleotidyltransferase</keyword>
<dbReference type="Gene3D" id="3.30.460.10">
    <property type="entry name" value="Beta Polymerase, domain 2"/>
    <property type="match status" value="1"/>
</dbReference>
<protein>
    <submittedName>
        <fullName evidence="13">tRNA nucleotidyltransferase (CCA-adding enzyme)</fullName>
    </submittedName>
</protein>
<evidence type="ECO:0000256" key="2">
    <source>
        <dbReference type="ARBA" id="ARBA00022679"/>
    </source>
</evidence>
<organism evidence="13 14">
    <name type="scientific">Caldanaerobius fijiensis DSM 17918</name>
    <dbReference type="NCBI Taxonomy" id="1121256"/>
    <lineage>
        <taxon>Bacteria</taxon>
        <taxon>Bacillati</taxon>
        <taxon>Bacillota</taxon>
        <taxon>Clostridia</taxon>
        <taxon>Thermoanaerobacterales</taxon>
        <taxon>Thermoanaerobacteraceae</taxon>
        <taxon>Caldanaerobius</taxon>
    </lineage>
</organism>
<dbReference type="InterPro" id="IPR006675">
    <property type="entry name" value="HDIG_dom"/>
</dbReference>
<dbReference type="GO" id="GO:0000166">
    <property type="term" value="F:nucleotide binding"/>
    <property type="evidence" value="ECO:0007669"/>
    <property type="project" value="UniProtKB-KW"/>
</dbReference>
<keyword evidence="14" id="KW-1185">Reference proteome</keyword>
<dbReference type="InterPro" id="IPR043519">
    <property type="entry name" value="NT_sf"/>
</dbReference>
<dbReference type="PANTHER" id="PTHR46173:SF1">
    <property type="entry name" value="CCA TRNA NUCLEOTIDYLTRANSFERASE 1, MITOCHONDRIAL"/>
    <property type="match status" value="1"/>
</dbReference>
<keyword evidence="3" id="KW-0819">tRNA processing</keyword>
<evidence type="ECO:0000313" key="13">
    <source>
        <dbReference type="EMBL" id="SHE92671.1"/>
    </source>
</evidence>
<dbReference type="STRING" id="1121256.SAMN02746089_01012"/>
<dbReference type="Gene3D" id="1.10.3090.10">
    <property type="entry name" value="cca-adding enzyme, domain 2"/>
    <property type="match status" value="1"/>
</dbReference>
<name>A0A1M4XH01_9THEO</name>
<dbReference type="Gene3D" id="1.10.246.80">
    <property type="match status" value="1"/>
</dbReference>
<keyword evidence="5" id="KW-0479">Metal-binding</keyword>
<evidence type="ECO:0000256" key="9">
    <source>
        <dbReference type="RuleBase" id="RU003953"/>
    </source>
</evidence>
<dbReference type="AlphaFoldDB" id="A0A1M4XH01"/>
<accession>A0A1M4XH01</accession>
<feature type="domain" description="Poly A polymerase head" evidence="10">
    <location>
        <begin position="25"/>
        <end position="141"/>
    </location>
</feature>
<dbReference type="Pfam" id="PF01743">
    <property type="entry name" value="PolyA_pol"/>
    <property type="match status" value="1"/>
</dbReference>
<dbReference type="Pfam" id="PF13735">
    <property type="entry name" value="tRNA_NucTran2_2"/>
    <property type="match status" value="1"/>
</dbReference>
<evidence type="ECO:0000313" key="14">
    <source>
        <dbReference type="Proteomes" id="UP000184088"/>
    </source>
</evidence>
<comment type="cofactor">
    <cofactor evidence="1">
        <name>Mg(2+)</name>
        <dbReference type="ChEBI" id="CHEBI:18420"/>
    </cofactor>
</comment>
<dbReference type="Pfam" id="PF12627">
    <property type="entry name" value="PolyA_pol_RNAbd"/>
    <property type="match status" value="1"/>
</dbReference>
<proteinExistence type="inferred from homology"/>
<comment type="similarity">
    <text evidence="9">Belongs to the tRNA nucleotidyltransferase/poly(A) polymerase family.</text>
</comment>
<dbReference type="CDD" id="cd05398">
    <property type="entry name" value="NT_ClassII-CCAase"/>
    <property type="match status" value="1"/>
</dbReference>
<evidence type="ECO:0000256" key="4">
    <source>
        <dbReference type="ARBA" id="ARBA00022695"/>
    </source>
</evidence>
<dbReference type="InterPro" id="IPR050264">
    <property type="entry name" value="Bact_CCA-adding_enz_type3_sf"/>
</dbReference>
<dbReference type="GO" id="GO:0008033">
    <property type="term" value="P:tRNA processing"/>
    <property type="evidence" value="ECO:0007669"/>
    <property type="project" value="UniProtKB-KW"/>
</dbReference>
<evidence type="ECO:0000256" key="3">
    <source>
        <dbReference type="ARBA" id="ARBA00022694"/>
    </source>
</evidence>
<evidence type="ECO:0000256" key="1">
    <source>
        <dbReference type="ARBA" id="ARBA00001946"/>
    </source>
</evidence>
<evidence type="ECO:0000259" key="11">
    <source>
        <dbReference type="Pfam" id="PF12627"/>
    </source>
</evidence>
<evidence type="ECO:0000259" key="12">
    <source>
        <dbReference type="Pfam" id="PF13735"/>
    </source>
</evidence>
<evidence type="ECO:0000259" key="10">
    <source>
        <dbReference type="Pfam" id="PF01743"/>
    </source>
</evidence>
<dbReference type="InterPro" id="IPR002646">
    <property type="entry name" value="PolA_pol_head_dom"/>
</dbReference>
<dbReference type="EMBL" id="FQVH01000008">
    <property type="protein sequence ID" value="SHE92671.1"/>
    <property type="molecule type" value="Genomic_DNA"/>
</dbReference>
<gene>
    <name evidence="13" type="ORF">SAMN02746089_01012</name>
</gene>
<reference evidence="13 14" key="1">
    <citation type="submission" date="2016-11" db="EMBL/GenBank/DDBJ databases">
        <authorList>
            <person name="Jaros S."/>
            <person name="Januszkiewicz K."/>
            <person name="Wedrychowicz H."/>
        </authorList>
    </citation>
    <scope>NUCLEOTIDE SEQUENCE [LARGE SCALE GENOMIC DNA]</scope>
    <source>
        <strain evidence="13 14">DSM 17918</strain>
    </source>
</reference>
<dbReference type="GO" id="GO:0000049">
    <property type="term" value="F:tRNA binding"/>
    <property type="evidence" value="ECO:0007669"/>
    <property type="project" value="TreeGrafter"/>
</dbReference>
<dbReference type="Proteomes" id="UP000184088">
    <property type="component" value="Unassembled WGS sequence"/>
</dbReference>
<dbReference type="GO" id="GO:0046872">
    <property type="term" value="F:metal ion binding"/>
    <property type="evidence" value="ECO:0007669"/>
    <property type="project" value="UniProtKB-KW"/>
</dbReference>
<dbReference type="InterPro" id="IPR032810">
    <property type="entry name" value="CCA-adding_enz_C"/>
</dbReference>
<dbReference type="InterPro" id="IPR032828">
    <property type="entry name" value="PolyA_RNA-bd"/>
</dbReference>
<keyword evidence="6" id="KW-0547">Nucleotide-binding</keyword>
<dbReference type="SUPFAM" id="SSF81301">
    <property type="entry name" value="Nucleotidyltransferase"/>
    <property type="match status" value="1"/>
</dbReference>
<keyword evidence="2 9" id="KW-0808">Transferase</keyword>
<dbReference type="GO" id="GO:0016779">
    <property type="term" value="F:nucleotidyltransferase activity"/>
    <property type="evidence" value="ECO:0007669"/>
    <property type="project" value="UniProtKB-KW"/>
</dbReference>
<evidence type="ECO:0000256" key="5">
    <source>
        <dbReference type="ARBA" id="ARBA00022723"/>
    </source>
</evidence>
<evidence type="ECO:0000256" key="8">
    <source>
        <dbReference type="ARBA" id="ARBA00022884"/>
    </source>
</evidence>
<dbReference type="SUPFAM" id="SSF81891">
    <property type="entry name" value="Poly A polymerase C-terminal region-like"/>
    <property type="match status" value="1"/>
</dbReference>
<keyword evidence="7" id="KW-0460">Magnesium</keyword>
<keyword evidence="8 9" id="KW-0694">RNA-binding</keyword>
<evidence type="ECO:0000256" key="6">
    <source>
        <dbReference type="ARBA" id="ARBA00022741"/>
    </source>
</evidence>
<feature type="domain" description="tRNA nucleotidyltransferase/poly(A) polymerase RNA and SrmB- binding" evidence="11">
    <location>
        <begin position="167"/>
        <end position="227"/>
    </location>
</feature>
<dbReference type="NCBIfam" id="TIGR00277">
    <property type="entry name" value="HDIG"/>
    <property type="match status" value="1"/>
</dbReference>